<accession>A0A4U1L2X9</accession>
<organism evidence="1 2">
    <name type="scientific">Sphingomonas baiyangensis</name>
    <dbReference type="NCBI Taxonomy" id="2572576"/>
    <lineage>
        <taxon>Bacteria</taxon>
        <taxon>Pseudomonadati</taxon>
        <taxon>Pseudomonadota</taxon>
        <taxon>Alphaproteobacteria</taxon>
        <taxon>Sphingomonadales</taxon>
        <taxon>Sphingomonadaceae</taxon>
        <taxon>Sphingomonas</taxon>
    </lineage>
</organism>
<proteinExistence type="predicted"/>
<dbReference type="AlphaFoldDB" id="A0A4U1L2X9"/>
<reference evidence="1 2" key="1">
    <citation type="submission" date="2019-04" db="EMBL/GenBank/DDBJ databases">
        <authorList>
            <person name="Yang Y."/>
            <person name="Wei D."/>
        </authorList>
    </citation>
    <scope>NUCLEOTIDE SEQUENCE [LARGE SCALE GENOMIC DNA]</scope>
    <source>
        <strain evidence="1 2">L-1-4w-11</strain>
    </source>
</reference>
<gene>
    <name evidence="1" type="ORF">FBR43_07040</name>
</gene>
<evidence type="ECO:0000313" key="2">
    <source>
        <dbReference type="Proteomes" id="UP000309138"/>
    </source>
</evidence>
<name>A0A4U1L2X9_9SPHN</name>
<dbReference type="Proteomes" id="UP000309138">
    <property type="component" value="Unassembled WGS sequence"/>
</dbReference>
<dbReference type="EMBL" id="SWKR01000002">
    <property type="protein sequence ID" value="TKD50543.1"/>
    <property type="molecule type" value="Genomic_DNA"/>
</dbReference>
<comment type="caution">
    <text evidence="1">The sequence shown here is derived from an EMBL/GenBank/DDBJ whole genome shotgun (WGS) entry which is preliminary data.</text>
</comment>
<dbReference type="RefSeq" id="WP_136942486.1">
    <property type="nucleotide sequence ID" value="NZ_SWKR01000002.1"/>
</dbReference>
<protein>
    <submittedName>
        <fullName evidence="1">Uncharacterized protein</fullName>
    </submittedName>
</protein>
<sequence length="120" mass="13473">MTDTTKAIVEQCDREAALRHRLYTSSLPETDYRAKRLRELICSGEWDNSKTVLIFAEHRIEATATLAARVEALEASNATAAEALDLVTGSLRFDREDDLNREVLRRVTAARATLTNEPKP</sequence>
<keyword evidence="2" id="KW-1185">Reference proteome</keyword>
<evidence type="ECO:0000313" key="1">
    <source>
        <dbReference type="EMBL" id="TKD50543.1"/>
    </source>
</evidence>